<feature type="transmembrane region" description="Helical" evidence="6">
    <location>
        <begin position="290"/>
        <end position="306"/>
    </location>
</feature>
<feature type="domain" description="Major facilitator superfamily (MFS) profile" evidence="7">
    <location>
        <begin position="220"/>
        <end position="416"/>
    </location>
</feature>
<feature type="transmembrane region" description="Helical" evidence="6">
    <location>
        <begin position="173"/>
        <end position="190"/>
    </location>
</feature>
<dbReference type="Proteomes" id="UP000182345">
    <property type="component" value="Unassembled WGS sequence"/>
</dbReference>
<feature type="transmembrane region" description="Helical" evidence="6">
    <location>
        <begin position="108"/>
        <end position="132"/>
    </location>
</feature>
<feature type="transmembrane region" description="Helical" evidence="6">
    <location>
        <begin position="218"/>
        <end position="238"/>
    </location>
</feature>
<evidence type="ECO:0000259" key="7">
    <source>
        <dbReference type="PROSITE" id="PS50850"/>
    </source>
</evidence>
<keyword evidence="2" id="KW-1003">Cell membrane</keyword>
<feature type="transmembrane region" description="Helical" evidence="6">
    <location>
        <begin position="351"/>
        <end position="376"/>
    </location>
</feature>
<proteinExistence type="predicted"/>
<dbReference type="SUPFAM" id="SSF103473">
    <property type="entry name" value="MFS general substrate transporter"/>
    <property type="match status" value="2"/>
</dbReference>
<evidence type="ECO:0000313" key="9">
    <source>
        <dbReference type="Proteomes" id="UP000182345"/>
    </source>
</evidence>
<dbReference type="Pfam" id="PF07690">
    <property type="entry name" value="MFS_1"/>
    <property type="match status" value="1"/>
</dbReference>
<keyword evidence="5 6" id="KW-0472">Membrane</keyword>
<dbReference type="PANTHER" id="PTHR43124">
    <property type="entry name" value="PURINE EFFLUX PUMP PBUE"/>
    <property type="match status" value="1"/>
</dbReference>
<dbReference type="InterPro" id="IPR036259">
    <property type="entry name" value="MFS_trans_sf"/>
</dbReference>
<gene>
    <name evidence="8" type="ORF">AUJ42_01810</name>
</gene>
<sequence>MNGKINSGFFLGSFWGRTVMLSLMLFFVYLGDGILSDWAPSFIQGSVNSSLIMGLVISFSSVVGFGADLIFPQLLRGLKTRKILLMAIGSSLVFCGVLFWSIAWPMVILFLVAMAIWGIYYEFLGFGTQAFVSGSVPATSRSGVWAIMGTFRSLAYFIGPVIGSYLAISRGDYWVVVVATFSVILGYIIWKIMGRNMSEVVLDEPVERINILKEIKHWTILFEHVWPVIIISLTMGIVDATYWTTGTVFSDNLAKQTWWGGLFLPFYTLPMVFVGVIVARWGIYKGKKKMAEIFMLISGLLLVMIGPSDSVMVALIVSLLVGTMLSVSWPLTDAVYSDIVSRMGSEGKHMVGLSGSTLSVAYIVGPIVAGLISQFVGEKNTFVVMGVMMVLVSIILLVVTPKKMKLPQTEIKTWDD</sequence>
<evidence type="ECO:0000256" key="5">
    <source>
        <dbReference type="ARBA" id="ARBA00023136"/>
    </source>
</evidence>
<feature type="transmembrane region" description="Helical" evidence="6">
    <location>
        <begin position="144"/>
        <end position="167"/>
    </location>
</feature>
<dbReference type="InterPro" id="IPR020846">
    <property type="entry name" value="MFS_dom"/>
</dbReference>
<dbReference type="GO" id="GO:0005886">
    <property type="term" value="C:plasma membrane"/>
    <property type="evidence" value="ECO:0007669"/>
    <property type="project" value="UniProtKB-SubCell"/>
</dbReference>
<feature type="transmembrane region" description="Helical" evidence="6">
    <location>
        <begin position="312"/>
        <end position="331"/>
    </location>
</feature>
<feature type="transmembrane region" description="Helical" evidence="6">
    <location>
        <begin position="51"/>
        <end position="71"/>
    </location>
</feature>
<dbReference type="EMBL" id="MNUK01000044">
    <property type="protein sequence ID" value="OIN91508.1"/>
    <property type="molecule type" value="Genomic_DNA"/>
</dbReference>
<dbReference type="InterPro" id="IPR050189">
    <property type="entry name" value="MFS_Efflux_Transporters"/>
</dbReference>
<feature type="transmembrane region" description="Helical" evidence="6">
    <location>
        <begin position="9"/>
        <end position="31"/>
    </location>
</feature>
<feature type="transmembrane region" description="Helical" evidence="6">
    <location>
        <begin position="83"/>
        <end position="102"/>
    </location>
</feature>
<name>A0A1J4RYN6_9BACT</name>
<evidence type="ECO:0000256" key="4">
    <source>
        <dbReference type="ARBA" id="ARBA00022989"/>
    </source>
</evidence>
<dbReference type="PANTHER" id="PTHR43124:SF3">
    <property type="entry name" value="CHLORAMPHENICOL EFFLUX PUMP RV0191"/>
    <property type="match status" value="1"/>
</dbReference>
<accession>A0A1J4RYN6</accession>
<feature type="transmembrane region" description="Helical" evidence="6">
    <location>
        <begin position="382"/>
        <end position="399"/>
    </location>
</feature>
<dbReference type="InterPro" id="IPR011701">
    <property type="entry name" value="MFS"/>
</dbReference>
<protein>
    <recommendedName>
        <fullName evidence="7">Major facilitator superfamily (MFS) profile domain-containing protein</fullName>
    </recommendedName>
</protein>
<evidence type="ECO:0000256" key="3">
    <source>
        <dbReference type="ARBA" id="ARBA00022692"/>
    </source>
</evidence>
<keyword evidence="3 6" id="KW-0812">Transmembrane</keyword>
<evidence type="ECO:0000313" key="8">
    <source>
        <dbReference type="EMBL" id="OIN91508.1"/>
    </source>
</evidence>
<dbReference type="PROSITE" id="PS50850">
    <property type="entry name" value="MFS"/>
    <property type="match status" value="1"/>
</dbReference>
<dbReference type="GO" id="GO:0022857">
    <property type="term" value="F:transmembrane transporter activity"/>
    <property type="evidence" value="ECO:0007669"/>
    <property type="project" value="InterPro"/>
</dbReference>
<comment type="caution">
    <text evidence="8">The sequence shown here is derived from an EMBL/GenBank/DDBJ whole genome shotgun (WGS) entry which is preliminary data.</text>
</comment>
<evidence type="ECO:0000256" key="1">
    <source>
        <dbReference type="ARBA" id="ARBA00004651"/>
    </source>
</evidence>
<feature type="transmembrane region" description="Helical" evidence="6">
    <location>
        <begin position="258"/>
        <end position="278"/>
    </location>
</feature>
<comment type="subcellular location">
    <subcellularLocation>
        <location evidence="1">Cell membrane</location>
        <topology evidence="1">Multi-pass membrane protein</topology>
    </subcellularLocation>
</comment>
<keyword evidence="4 6" id="KW-1133">Transmembrane helix</keyword>
<evidence type="ECO:0000256" key="6">
    <source>
        <dbReference type="SAM" id="Phobius"/>
    </source>
</evidence>
<reference evidence="8 9" key="1">
    <citation type="journal article" date="2016" name="Environ. Microbiol.">
        <title>Genomic resolution of a cold subsurface aquifer community provides metabolic insights for novel microbes adapted to high CO concentrations.</title>
        <authorList>
            <person name="Probst A.J."/>
            <person name="Castelle C.J."/>
            <person name="Singh A."/>
            <person name="Brown C.T."/>
            <person name="Anantharaman K."/>
            <person name="Sharon I."/>
            <person name="Hug L.A."/>
            <person name="Burstein D."/>
            <person name="Emerson J.B."/>
            <person name="Thomas B.C."/>
            <person name="Banfield J.F."/>
        </authorList>
    </citation>
    <scope>NUCLEOTIDE SEQUENCE [LARGE SCALE GENOMIC DNA]</scope>
    <source>
        <strain evidence="8">CG1_02_44_10</strain>
    </source>
</reference>
<dbReference type="Gene3D" id="1.20.1250.20">
    <property type="entry name" value="MFS general substrate transporter like domains"/>
    <property type="match status" value="2"/>
</dbReference>
<dbReference type="AlphaFoldDB" id="A0A1J4RYN6"/>
<evidence type="ECO:0000256" key="2">
    <source>
        <dbReference type="ARBA" id="ARBA00022475"/>
    </source>
</evidence>
<organism evidence="8 9">
    <name type="scientific">Candidatus Collierbacteria bacterium CG1_02_44_10</name>
    <dbReference type="NCBI Taxonomy" id="1805087"/>
    <lineage>
        <taxon>Bacteria</taxon>
        <taxon>Candidatus Collieribacteriota</taxon>
    </lineage>
</organism>